<dbReference type="EC" id="5.3.1.6" evidence="3"/>
<name>A0A5N5IY71_9FLAO</name>
<proteinExistence type="inferred from homology"/>
<dbReference type="PANTHER" id="PTHR11934:SF0">
    <property type="entry name" value="RIBOSE-5-PHOSPHATE ISOMERASE"/>
    <property type="match status" value="1"/>
</dbReference>
<comment type="pathway">
    <text evidence="3">Carbohydrate degradation; pentose phosphate pathway; D-ribose 5-phosphate from D-ribulose 5-phosphate (non-oxidative stage): step 1/1.</text>
</comment>
<feature type="binding site" evidence="3">
    <location>
        <position position="124"/>
    </location>
    <ligand>
        <name>substrate</name>
    </ligand>
</feature>
<dbReference type="NCBIfam" id="NF001924">
    <property type="entry name" value="PRK00702.1"/>
    <property type="match status" value="1"/>
</dbReference>
<dbReference type="HAMAP" id="MF_00170">
    <property type="entry name" value="Rib_5P_isom_A"/>
    <property type="match status" value="1"/>
</dbReference>
<dbReference type="RefSeq" id="WP_151889262.1">
    <property type="nucleotide sequence ID" value="NZ_VNIK02000001.1"/>
</dbReference>
<dbReference type="NCBIfam" id="TIGR00021">
    <property type="entry name" value="rpiA"/>
    <property type="match status" value="1"/>
</dbReference>
<comment type="catalytic activity">
    <reaction evidence="1 3">
        <text>aldehydo-D-ribose 5-phosphate = D-ribulose 5-phosphate</text>
        <dbReference type="Rhea" id="RHEA:14657"/>
        <dbReference type="ChEBI" id="CHEBI:58121"/>
        <dbReference type="ChEBI" id="CHEBI:58273"/>
        <dbReference type="EC" id="5.3.1.6"/>
    </reaction>
</comment>
<evidence type="ECO:0000256" key="1">
    <source>
        <dbReference type="ARBA" id="ARBA00001713"/>
    </source>
</evidence>
<dbReference type="AlphaFoldDB" id="A0A5N5IY71"/>
<dbReference type="Proteomes" id="UP000319204">
    <property type="component" value="Unassembled WGS sequence"/>
</dbReference>
<evidence type="ECO:0000313" key="4">
    <source>
        <dbReference type="EMBL" id="KAB5492123.1"/>
    </source>
</evidence>
<feature type="binding site" evidence="3">
    <location>
        <begin position="97"/>
        <end position="100"/>
    </location>
    <ligand>
        <name>substrate</name>
    </ligand>
</feature>
<sequence>MSSTTNEKIIAAKAALKLVEHGMVVGLGSGSTSAIMIELLGKACREGLNIKGVASSGISEKLAIKEGIPVISLDVAPKIDINIDGADEFDTKLQLIKGGGGALLREKIIAHFASKNVIIVDSSKKVEQLGSFPLPIEVIPFAQRKIMDELGQMGLSPQVRLHNGKEYRTDQHNSILDLDIQGQTDLETLQSSLINIPGIVETGLFLNTTNLIIMGSGNETKTFQ</sequence>
<evidence type="ECO:0000256" key="3">
    <source>
        <dbReference type="HAMAP-Rule" id="MF_00170"/>
    </source>
</evidence>
<dbReference type="SUPFAM" id="SSF100950">
    <property type="entry name" value="NagB/RpiA/CoA transferase-like"/>
    <property type="match status" value="1"/>
</dbReference>
<evidence type="ECO:0000313" key="5">
    <source>
        <dbReference type="Proteomes" id="UP000319204"/>
    </source>
</evidence>
<comment type="similarity">
    <text evidence="3">Belongs to the ribose 5-phosphate isomerase family.</text>
</comment>
<keyword evidence="2 3" id="KW-0413">Isomerase</keyword>
<keyword evidence="5" id="KW-1185">Reference proteome</keyword>
<dbReference type="PANTHER" id="PTHR11934">
    <property type="entry name" value="RIBOSE-5-PHOSPHATE ISOMERASE"/>
    <property type="match status" value="1"/>
</dbReference>
<dbReference type="GO" id="GO:0009052">
    <property type="term" value="P:pentose-phosphate shunt, non-oxidative branch"/>
    <property type="evidence" value="ECO:0007669"/>
    <property type="project" value="UniProtKB-UniRule"/>
</dbReference>
<dbReference type="Gene3D" id="3.30.70.260">
    <property type="match status" value="1"/>
</dbReference>
<reference evidence="4" key="1">
    <citation type="submission" date="2019-10" db="EMBL/GenBank/DDBJ databases">
        <title>Muricauda hadale sp. nov., a piezophilic bacterium isolated from hadopelagic water of the Mariana Trench.</title>
        <authorList>
            <person name="Wei Y."/>
        </authorList>
    </citation>
    <scope>NUCLEOTIDE SEQUENCE [LARGE SCALE GENOMIC DNA]</scope>
    <source>
        <strain evidence="4">MT-229</strain>
    </source>
</reference>
<dbReference type="InterPro" id="IPR004788">
    <property type="entry name" value="Ribose5P_isomerase_type_A"/>
</dbReference>
<dbReference type="CDD" id="cd01398">
    <property type="entry name" value="RPI_A"/>
    <property type="match status" value="1"/>
</dbReference>
<protein>
    <recommendedName>
        <fullName evidence="3">Ribose-5-phosphate isomerase A</fullName>
        <ecNumber evidence="3">5.3.1.6</ecNumber>
    </recommendedName>
    <alternativeName>
        <fullName evidence="3">Phosphoriboisomerase A</fullName>
        <shortName evidence="3">PRI</shortName>
    </alternativeName>
</protein>
<accession>A0A5N5IY71</accession>
<dbReference type="GO" id="GO:0006014">
    <property type="term" value="P:D-ribose metabolic process"/>
    <property type="evidence" value="ECO:0007669"/>
    <property type="project" value="TreeGrafter"/>
</dbReference>
<feature type="binding site" evidence="3">
    <location>
        <begin position="84"/>
        <end position="87"/>
    </location>
    <ligand>
        <name>substrate</name>
    </ligand>
</feature>
<dbReference type="InterPro" id="IPR020672">
    <property type="entry name" value="Ribose5P_isomerase_typA_subgr"/>
</dbReference>
<dbReference type="EMBL" id="VNIK02000001">
    <property type="protein sequence ID" value="KAB5492123.1"/>
    <property type="molecule type" value="Genomic_DNA"/>
</dbReference>
<gene>
    <name evidence="3 4" type="primary">rpiA</name>
    <name evidence="4" type="ORF">FOT42_004015</name>
</gene>
<comment type="subunit">
    <text evidence="3">Homodimer.</text>
</comment>
<dbReference type="OrthoDB" id="5870696at2"/>
<comment type="caution">
    <text evidence="4">The sequence shown here is derived from an EMBL/GenBank/DDBJ whole genome shotgun (WGS) entry which is preliminary data.</text>
</comment>
<dbReference type="UniPathway" id="UPA00115">
    <property type="reaction ID" value="UER00412"/>
</dbReference>
<dbReference type="GO" id="GO:0005829">
    <property type="term" value="C:cytosol"/>
    <property type="evidence" value="ECO:0007669"/>
    <property type="project" value="TreeGrafter"/>
</dbReference>
<feature type="active site" description="Proton acceptor" evidence="3">
    <location>
        <position position="106"/>
    </location>
</feature>
<organism evidence="4 5">
    <name type="scientific">Flagellimonas hadalis</name>
    <dbReference type="NCBI Taxonomy" id="2597517"/>
    <lineage>
        <taxon>Bacteria</taxon>
        <taxon>Pseudomonadati</taxon>
        <taxon>Bacteroidota</taxon>
        <taxon>Flavobacteriia</taxon>
        <taxon>Flavobacteriales</taxon>
        <taxon>Flavobacteriaceae</taxon>
        <taxon>Flagellimonas</taxon>
    </lineage>
</organism>
<dbReference type="Pfam" id="PF06026">
    <property type="entry name" value="Rib_5-P_isom_A"/>
    <property type="match status" value="1"/>
</dbReference>
<comment type="function">
    <text evidence="3">Catalyzes the reversible conversion of ribose-5-phosphate to ribulose 5-phosphate.</text>
</comment>
<dbReference type="FunFam" id="3.40.50.1360:FF:000001">
    <property type="entry name" value="Ribose-5-phosphate isomerase A"/>
    <property type="match status" value="1"/>
</dbReference>
<dbReference type="SUPFAM" id="SSF75445">
    <property type="entry name" value="D-ribose-5-phosphate isomerase (RpiA), lid domain"/>
    <property type="match status" value="1"/>
</dbReference>
<dbReference type="GO" id="GO:0004751">
    <property type="term" value="F:ribose-5-phosphate isomerase activity"/>
    <property type="evidence" value="ECO:0007669"/>
    <property type="project" value="UniProtKB-UniRule"/>
</dbReference>
<dbReference type="Gene3D" id="3.40.50.1360">
    <property type="match status" value="1"/>
</dbReference>
<feature type="binding site" evidence="3">
    <location>
        <begin position="29"/>
        <end position="32"/>
    </location>
    <ligand>
        <name>substrate</name>
    </ligand>
</feature>
<evidence type="ECO:0000256" key="2">
    <source>
        <dbReference type="ARBA" id="ARBA00023235"/>
    </source>
</evidence>
<dbReference type="InterPro" id="IPR037171">
    <property type="entry name" value="NagB/RpiA_transferase-like"/>
</dbReference>